<dbReference type="PANTHER" id="PTHR30482">
    <property type="entry name" value="HIGH-AFFINITY BRANCHED-CHAIN AMINO ACID TRANSPORT SYSTEM PERMEASE"/>
    <property type="match status" value="1"/>
</dbReference>
<evidence type="ECO:0000256" key="2">
    <source>
        <dbReference type="ARBA" id="ARBA00022475"/>
    </source>
</evidence>
<reference evidence="7" key="1">
    <citation type="journal article" date="2020" name="ISME J.">
        <title>Gammaproteobacteria mediating utilization of methyl-, sulfur- and petroleum organic compounds in deep ocean hydrothermal plumes.</title>
        <authorList>
            <person name="Zhou Z."/>
            <person name="Liu Y."/>
            <person name="Pan J."/>
            <person name="Cron B.R."/>
            <person name="Toner B.M."/>
            <person name="Anantharaman K."/>
            <person name="Breier J.A."/>
            <person name="Dick G.J."/>
            <person name="Li M."/>
        </authorList>
    </citation>
    <scope>NUCLEOTIDE SEQUENCE</scope>
    <source>
        <strain evidence="7">SZUA-1515</strain>
    </source>
</reference>
<evidence type="ECO:0000256" key="4">
    <source>
        <dbReference type="ARBA" id="ARBA00022989"/>
    </source>
</evidence>
<dbReference type="PANTHER" id="PTHR30482:SF1">
    <property type="entry name" value="BRANCHED-CHAIN AMINO ACID TRANSPORT PERMEASE PROTEIN LIVM-RELATED"/>
    <property type="match status" value="1"/>
</dbReference>
<evidence type="ECO:0000313" key="7">
    <source>
        <dbReference type="EMBL" id="HIQ29209.1"/>
    </source>
</evidence>
<comment type="caution">
    <text evidence="7">The sequence shown here is derived from an EMBL/GenBank/DDBJ whole genome shotgun (WGS) entry which is preliminary data.</text>
</comment>
<feature type="transmembrane region" description="Helical" evidence="6">
    <location>
        <begin position="231"/>
        <end position="249"/>
    </location>
</feature>
<dbReference type="InterPro" id="IPR001851">
    <property type="entry name" value="ABC_transp_permease"/>
</dbReference>
<organism evidence="7 8">
    <name type="scientific">Caldiarchaeum subterraneum</name>
    <dbReference type="NCBI Taxonomy" id="311458"/>
    <lineage>
        <taxon>Archaea</taxon>
        <taxon>Nitrososphaerota</taxon>
        <taxon>Candidatus Caldarchaeales</taxon>
        <taxon>Candidatus Caldarchaeaceae</taxon>
        <taxon>Candidatus Caldarchaeum</taxon>
    </lineage>
</organism>
<keyword evidence="5 6" id="KW-0472">Membrane</keyword>
<accession>A0A833EBG4</accession>
<evidence type="ECO:0000256" key="6">
    <source>
        <dbReference type="SAM" id="Phobius"/>
    </source>
</evidence>
<gene>
    <name evidence="7" type="ORF">EYH45_01445</name>
</gene>
<keyword evidence="2" id="KW-1003">Cell membrane</keyword>
<comment type="subcellular location">
    <subcellularLocation>
        <location evidence="1">Cell membrane</location>
        <topology evidence="1">Multi-pass membrane protein</topology>
    </subcellularLocation>
</comment>
<protein>
    <submittedName>
        <fullName evidence="7">Branched-chain amino acid ABC transporter permease</fullName>
    </submittedName>
</protein>
<feature type="transmembrane region" description="Helical" evidence="6">
    <location>
        <begin position="95"/>
        <end position="115"/>
    </location>
</feature>
<dbReference type="AlphaFoldDB" id="A0A833EBG4"/>
<keyword evidence="4 6" id="KW-1133">Transmembrane helix</keyword>
<dbReference type="Proteomes" id="UP000608579">
    <property type="component" value="Unassembled WGS sequence"/>
</dbReference>
<dbReference type="InterPro" id="IPR043428">
    <property type="entry name" value="LivM-like"/>
</dbReference>
<dbReference type="GO" id="GO:0015658">
    <property type="term" value="F:branched-chain amino acid transmembrane transporter activity"/>
    <property type="evidence" value="ECO:0007669"/>
    <property type="project" value="InterPro"/>
</dbReference>
<feature type="transmembrane region" description="Helical" evidence="6">
    <location>
        <begin position="188"/>
        <end position="210"/>
    </location>
</feature>
<evidence type="ECO:0000256" key="3">
    <source>
        <dbReference type="ARBA" id="ARBA00022692"/>
    </source>
</evidence>
<dbReference type="Pfam" id="PF02653">
    <property type="entry name" value="BPD_transp_2"/>
    <property type="match status" value="1"/>
</dbReference>
<feature type="transmembrane region" description="Helical" evidence="6">
    <location>
        <begin position="18"/>
        <end position="41"/>
    </location>
</feature>
<keyword evidence="3 6" id="KW-0812">Transmembrane</keyword>
<dbReference type="EMBL" id="DQVM01000029">
    <property type="protein sequence ID" value="HIQ29209.1"/>
    <property type="molecule type" value="Genomic_DNA"/>
</dbReference>
<evidence type="ECO:0000313" key="8">
    <source>
        <dbReference type="Proteomes" id="UP000608579"/>
    </source>
</evidence>
<feature type="transmembrane region" description="Helical" evidence="6">
    <location>
        <begin position="151"/>
        <end position="176"/>
    </location>
</feature>
<sequence>DNALIVTSINSFLRSFPALGIGILILTILIGAAVGAVLGFVAAYPAVRLREEYLAMTLLAMGEVVKIIGYNYKPLIGGTLGVQVPDPLAAVPSGIRFPLMSVIILLFALAVFLYINRLVNSPLGRVLRAVRDSEAAAETLGKDIVRIRIKILVLSSAIGATAGSLHALYTGGVIALTYDRVVWTFWPWVMVLMGGMANNVGVLLGTLVFVTARQLITFYKGALAPYIPFDVVWLDYILLGVTLLLILMYRPDGIIPEKTSKTISFEKIAMERLKMTRGKEGE</sequence>
<name>A0A833EBG4_CALS0</name>
<evidence type="ECO:0000256" key="5">
    <source>
        <dbReference type="ARBA" id="ARBA00023136"/>
    </source>
</evidence>
<evidence type="ECO:0000256" key="1">
    <source>
        <dbReference type="ARBA" id="ARBA00004651"/>
    </source>
</evidence>
<feature type="non-terminal residue" evidence="7">
    <location>
        <position position="1"/>
    </location>
</feature>
<dbReference type="CDD" id="cd06581">
    <property type="entry name" value="TM_PBP1_LivM_like"/>
    <property type="match status" value="1"/>
</dbReference>
<proteinExistence type="predicted"/>
<dbReference type="GO" id="GO:0005886">
    <property type="term" value="C:plasma membrane"/>
    <property type="evidence" value="ECO:0007669"/>
    <property type="project" value="UniProtKB-SubCell"/>
</dbReference>